<accession>A0A382UUL3</accession>
<gene>
    <name evidence="1" type="ORF">METZ01_LOCUS390797</name>
</gene>
<sequence>MEHAFRVMVCSLRLSNFTRIVWWAHQDSNLGQTGYEPAALTAELWAH</sequence>
<dbReference type="EMBL" id="UINC01146929">
    <property type="protein sequence ID" value="SVD37943.1"/>
    <property type="molecule type" value="Genomic_DNA"/>
</dbReference>
<name>A0A382UUL3_9ZZZZ</name>
<proteinExistence type="predicted"/>
<evidence type="ECO:0000313" key="1">
    <source>
        <dbReference type="EMBL" id="SVD37943.1"/>
    </source>
</evidence>
<reference evidence="1" key="1">
    <citation type="submission" date="2018-05" db="EMBL/GenBank/DDBJ databases">
        <authorList>
            <person name="Lanie J.A."/>
            <person name="Ng W.-L."/>
            <person name="Kazmierczak K.M."/>
            <person name="Andrzejewski T.M."/>
            <person name="Davidsen T.M."/>
            <person name="Wayne K.J."/>
            <person name="Tettelin H."/>
            <person name="Glass J.I."/>
            <person name="Rusch D."/>
            <person name="Podicherti R."/>
            <person name="Tsui H.-C.T."/>
            <person name="Winkler M.E."/>
        </authorList>
    </citation>
    <scope>NUCLEOTIDE SEQUENCE</scope>
</reference>
<dbReference type="AlphaFoldDB" id="A0A382UUL3"/>
<protein>
    <submittedName>
        <fullName evidence="1">Uncharacterized protein</fullName>
    </submittedName>
</protein>
<dbReference type="AntiFam" id="ANF00011">
    <property type="entry name" value="tRNA translation"/>
</dbReference>
<organism evidence="1">
    <name type="scientific">marine metagenome</name>
    <dbReference type="NCBI Taxonomy" id="408172"/>
    <lineage>
        <taxon>unclassified sequences</taxon>
        <taxon>metagenomes</taxon>
        <taxon>ecological metagenomes</taxon>
    </lineage>
</organism>